<dbReference type="Pfam" id="PF13671">
    <property type="entry name" value="AAA_33"/>
    <property type="match status" value="1"/>
</dbReference>
<proteinExistence type="predicted"/>
<reference evidence="1" key="1">
    <citation type="submission" date="2013-09" db="EMBL/GenBank/DDBJ databases">
        <title>Complete nucleotide sequence of Streptomyces linear plasmid pFRL6.</title>
        <authorList>
            <person name="Chen Z."/>
            <person name="Fang P."/>
            <person name="Qin Z."/>
        </authorList>
    </citation>
    <scope>NUCLEOTIDE SEQUENCE</scope>
    <source>
        <plasmid evidence="1">pFRL6</plasmid>
    </source>
</reference>
<dbReference type="SUPFAM" id="SSF52540">
    <property type="entry name" value="P-loop containing nucleoside triphosphate hydrolases"/>
    <property type="match status" value="1"/>
</dbReference>
<dbReference type="Gene3D" id="3.40.50.300">
    <property type="entry name" value="P-loop containing nucleotide triphosphate hydrolases"/>
    <property type="match status" value="1"/>
</dbReference>
<organism evidence="1">
    <name type="scientific">Streptomyces sp. F12</name>
    <dbReference type="NCBI Taxonomy" id="1436084"/>
    <lineage>
        <taxon>Bacteria</taxon>
        <taxon>Bacillati</taxon>
        <taxon>Actinomycetota</taxon>
        <taxon>Actinomycetes</taxon>
        <taxon>Kitasatosporales</taxon>
        <taxon>Streptomycetaceae</taxon>
        <taxon>Streptomyces</taxon>
    </lineage>
</organism>
<accession>V9ZA05</accession>
<dbReference type="InterPro" id="IPR027417">
    <property type="entry name" value="P-loop_NTPase"/>
</dbReference>
<sequence length="195" mass="21379">MIVWLNGPFGGGKTTLAAGLCRALPGTTVADPEVVGDLLRSTLASHALRPRDYQDLPLWRQMTIAFVGGLARHTGGPVIVPMTVLNPAYAEEIFTPLRQAGGFHHLVMHVDPAALQERIEASWEFPGDAERSEAVRVYRRRRALDYQQAATGWMHADGHVIDTSTLNPEQTLHAALDHLHLPVPTRPRPPEAPQA</sequence>
<evidence type="ECO:0000313" key="1">
    <source>
        <dbReference type="EMBL" id="AHE40261.1"/>
    </source>
</evidence>
<dbReference type="RefSeq" id="WP_024127525.1">
    <property type="nucleotide sequence ID" value="NC_023286.1"/>
</dbReference>
<gene>
    <name evidence="1" type="ORF">pFRL6_174c</name>
</gene>
<geneLocation type="plasmid" evidence="1">
    <name>pFRL6</name>
</geneLocation>
<name>V9ZA05_9ACTN</name>
<dbReference type="AlphaFoldDB" id="V9ZA05"/>
<keyword evidence="1" id="KW-0614">Plasmid</keyword>
<dbReference type="EMBL" id="KF602051">
    <property type="protein sequence ID" value="AHE40261.1"/>
    <property type="molecule type" value="Genomic_DNA"/>
</dbReference>
<protein>
    <submittedName>
        <fullName evidence="1">ATP/GTP-binding protein</fullName>
    </submittedName>
</protein>